<evidence type="ECO:0000313" key="1">
    <source>
        <dbReference type="EMBL" id="KAI9264225.1"/>
    </source>
</evidence>
<dbReference type="EMBL" id="JAIXMP010000012">
    <property type="protein sequence ID" value="KAI9264225.1"/>
    <property type="molecule type" value="Genomic_DNA"/>
</dbReference>
<organism evidence="1 2">
    <name type="scientific">Phascolomyces articulosus</name>
    <dbReference type="NCBI Taxonomy" id="60185"/>
    <lineage>
        <taxon>Eukaryota</taxon>
        <taxon>Fungi</taxon>
        <taxon>Fungi incertae sedis</taxon>
        <taxon>Mucoromycota</taxon>
        <taxon>Mucoromycotina</taxon>
        <taxon>Mucoromycetes</taxon>
        <taxon>Mucorales</taxon>
        <taxon>Lichtheimiaceae</taxon>
        <taxon>Phascolomyces</taxon>
    </lineage>
</organism>
<dbReference type="Proteomes" id="UP001209540">
    <property type="component" value="Unassembled WGS sequence"/>
</dbReference>
<evidence type="ECO:0000313" key="2">
    <source>
        <dbReference type="Proteomes" id="UP001209540"/>
    </source>
</evidence>
<name>A0AAD5K100_9FUNG</name>
<protein>
    <submittedName>
        <fullName evidence="1">Uncharacterized protein</fullName>
    </submittedName>
</protein>
<gene>
    <name evidence="1" type="ORF">BDA99DRAFT_536948</name>
</gene>
<dbReference type="AlphaFoldDB" id="A0AAD5K100"/>
<reference evidence="1" key="2">
    <citation type="submission" date="2023-02" db="EMBL/GenBank/DDBJ databases">
        <authorList>
            <consortium name="DOE Joint Genome Institute"/>
            <person name="Mondo S.J."/>
            <person name="Chang Y."/>
            <person name="Wang Y."/>
            <person name="Ahrendt S."/>
            <person name="Andreopoulos W."/>
            <person name="Barry K."/>
            <person name="Beard J."/>
            <person name="Benny G.L."/>
            <person name="Blankenship S."/>
            <person name="Bonito G."/>
            <person name="Cuomo C."/>
            <person name="Desiro A."/>
            <person name="Gervers K.A."/>
            <person name="Hundley H."/>
            <person name="Kuo A."/>
            <person name="LaButti K."/>
            <person name="Lang B.F."/>
            <person name="Lipzen A."/>
            <person name="O'Donnell K."/>
            <person name="Pangilinan J."/>
            <person name="Reynolds N."/>
            <person name="Sandor L."/>
            <person name="Smith M.W."/>
            <person name="Tsang A."/>
            <person name="Grigoriev I.V."/>
            <person name="Stajich J.E."/>
            <person name="Spatafora J.W."/>
        </authorList>
    </citation>
    <scope>NUCLEOTIDE SEQUENCE</scope>
    <source>
        <strain evidence="1">RSA 2281</strain>
    </source>
</reference>
<proteinExistence type="predicted"/>
<keyword evidence="2" id="KW-1185">Reference proteome</keyword>
<sequence length="231" mass="26925">MYEKAHLIKEAKEMGYDNALKETIIGLTKRSRELDVQLKKNDNKKFWRRRTLQDFTESGFPTCIQTIRALFDCRFVYDYNSQEYDLGAGKLSKQDPCDDNLFRDEEKLVREGKEILDSLASTLCGAPSDQEFKWWLLQLNGILIRNDGLEAKEHLVHESIMDINNRRTSISERMGREQEMSSHCTKISWIQPTYFNPPGNPLQMIDPEPFTYDLFPELTITSENNSVISDQ</sequence>
<comment type="caution">
    <text evidence="1">The sequence shown here is derived from an EMBL/GenBank/DDBJ whole genome shotgun (WGS) entry which is preliminary data.</text>
</comment>
<accession>A0AAD5K100</accession>
<reference evidence="1" key="1">
    <citation type="journal article" date="2022" name="IScience">
        <title>Evolution of zygomycete secretomes and the origins of terrestrial fungal ecologies.</title>
        <authorList>
            <person name="Chang Y."/>
            <person name="Wang Y."/>
            <person name="Mondo S."/>
            <person name="Ahrendt S."/>
            <person name="Andreopoulos W."/>
            <person name="Barry K."/>
            <person name="Beard J."/>
            <person name="Benny G.L."/>
            <person name="Blankenship S."/>
            <person name="Bonito G."/>
            <person name="Cuomo C."/>
            <person name="Desiro A."/>
            <person name="Gervers K.A."/>
            <person name="Hundley H."/>
            <person name="Kuo A."/>
            <person name="LaButti K."/>
            <person name="Lang B.F."/>
            <person name="Lipzen A."/>
            <person name="O'Donnell K."/>
            <person name="Pangilinan J."/>
            <person name="Reynolds N."/>
            <person name="Sandor L."/>
            <person name="Smith M.E."/>
            <person name="Tsang A."/>
            <person name="Grigoriev I.V."/>
            <person name="Stajich J.E."/>
            <person name="Spatafora J.W."/>
        </authorList>
    </citation>
    <scope>NUCLEOTIDE SEQUENCE</scope>
    <source>
        <strain evidence="1">RSA 2281</strain>
    </source>
</reference>